<keyword evidence="2" id="KW-0472">Membrane</keyword>
<name>A0A4Y7IPJ9_PAPSO</name>
<keyword evidence="4" id="KW-1185">Reference proteome</keyword>
<evidence type="ECO:0000256" key="1">
    <source>
        <dbReference type="SAM" id="MobiDB-lite"/>
    </source>
</evidence>
<proteinExistence type="predicted"/>
<feature type="transmembrane region" description="Helical" evidence="2">
    <location>
        <begin position="228"/>
        <end position="245"/>
    </location>
</feature>
<evidence type="ECO:0000313" key="3">
    <source>
        <dbReference type="EMBL" id="RZC49419.1"/>
    </source>
</evidence>
<evidence type="ECO:0000256" key="2">
    <source>
        <dbReference type="SAM" id="Phobius"/>
    </source>
</evidence>
<dbReference type="AlphaFoldDB" id="A0A4Y7IPJ9"/>
<accession>A0A4Y7IPJ9</accession>
<feature type="region of interest" description="Disordered" evidence="1">
    <location>
        <begin position="95"/>
        <end position="160"/>
    </location>
</feature>
<dbReference type="Proteomes" id="UP000316621">
    <property type="component" value="Chromosome 2"/>
</dbReference>
<dbReference type="OrthoDB" id="1938687at2759"/>
<dbReference type="PANTHER" id="PTHR34775:SF6">
    <property type="entry name" value="TRANSMEMBRANE PROTEIN"/>
    <property type="match status" value="1"/>
</dbReference>
<keyword evidence="2" id="KW-0812">Transmembrane</keyword>
<evidence type="ECO:0000313" key="4">
    <source>
        <dbReference type="Proteomes" id="UP000316621"/>
    </source>
</evidence>
<keyword evidence="2" id="KW-1133">Transmembrane helix</keyword>
<feature type="compositionally biased region" description="Polar residues" evidence="1">
    <location>
        <begin position="101"/>
        <end position="111"/>
    </location>
</feature>
<feature type="region of interest" description="Disordered" evidence="1">
    <location>
        <begin position="172"/>
        <end position="213"/>
    </location>
</feature>
<gene>
    <name evidence="3" type="ORF">C5167_017844</name>
</gene>
<feature type="compositionally biased region" description="Polar residues" evidence="1">
    <location>
        <begin position="181"/>
        <end position="198"/>
    </location>
</feature>
<organism evidence="3 4">
    <name type="scientific">Papaver somniferum</name>
    <name type="common">Opium poppy</name>
    <dbReference type="NCBI Taxonomy" id="3469"/>
    <lineage>
        <taxon>Eukaryota</taxon>
        <taxon>Viridiplantae</taxon>
        <taxon>Streptophyta</taxon>
        <taxon>Embryophyta</taxon>
        <taxon>Tracheophyta</taxon>
        <taxon>Spermatophyta</taxon>
        <taxon>Magnoliopsida</taxon>
        <taxon>Ranunculales</taxon>
        <taxon>Papaveraceae</taxon>
        <taxon>Papaveroideae</taxon>
        <taxon>Papaver</taxon>
    </lineage>
</organism>
<dbReference type="EMBL" id="CM010716">
    <property type="protein sequence ID" value="RZC49419.1"/>
    <property type="molecule type" value="Genomic_DNA"/>
</dbReference>
<sequence>MDVSRNYSKQVIKPAVIPRLLRSSSDLKQKIARRRESNENQENLMTNHMSYYSSKLQNPEKPPTPRQFVSSRRKILVDRNDFSISETTRTTHVSEIPVLDSKTSNSSSQIPPNRESNDLVSSRVTPIFSNTTNSDEEPPYDPKTDCLSPKPEFLSSNPIGRVNILERKRNELKQRAEQESEPSTSRIGTNERSNTNKGSSSEHESEAEIEEKQEVEEKNGRSWILHQVFKFLVLLGFVGFSAFYISSMNAPNPPFKQGVKILWKFLFKLNTEVDDLFTLFHLFRFHNRMHKYM</sequence>
<feature type="compositionally biased region" description="Basic and acidic residues" evidence="1">
    <location>
        <begin position="200"/>
        <end position="213"/>
    </location>
</feature>
<feature type="compositionally biased region" description="Polar residues" evidence="1">
    <location>
        <begin position="118"/>
        <end position="133"/>
    </location>
</feature>
<dbReference type="PANTHER" id="PTHR34775">
    <property type="entry name" value="TRANSMEMBRANE PROTEIN"/>
    <property type="match status" value="1"/>
</dbReference>
<reference evidence="3 4" key="1">
    <citation type="journal article" date="2018" name="Science">
        <title>The opium poppy genome and morphinan production.</title>
        <authorList>
            <person name="Guo L."/>
            <person name="Winzer T."/>
            <person name="Yang X."/>
            <person name="Li Y."/>
            <person name="Ning Z."/>
            <person name="He Z."/>
            <person name="Teodor R."/>
            <person name="Lu Y."/>
            <person name="Bowser T.A."/>
            <person name="Graham I.A."/>
            <person name="Ye K."/>
        </authorList>
    </citation>
    <scope>NUCLEOTIDE SEQUENCE [LARGE SCALE GENOMIC DNA]</scope>
    <source>
        <strain evidence="4">cv. HN1</strain>
        <tissue evidence="3">Leaves</tissue>
    </source>
</reference>
<protein>
    <submittedName>
        <fullName evidence="3">Uncharacterized protein</fullName>
    </submittedName>
</protein>
<dbReference type="Gramene" id="RZC49419">
    <property type="protein sequence ID" value="RZC49419"/>
    <property type="gene ID" value="C5167_017844"/>
</dbReference>